<proteinExistence type="predicted"/>
<keyword evidence="3" id="KW-1185">Reference proteome</keyword>
<feature type="domain" description="Metallo-beta-lactamase" evidence="1">
    <location>
        <begin position="76"/>
        <end position="252"/>
    </location>
</feature>
<name>A0A1M7T1S4_9RHOB</name>
<dbReference type="Gene3D" id="3.60.15.10">
    <property type="entry name" value="Ribonuclease Z/Hydroxyacylglutathione hydrolase-like"/>
    <property type="match status" value="1"/>
</dbReference>
<dbReference type="Pfam" id="PF12706">
    <property type="entry name" value="Lactamase_B_2"/>
    <property type="match status" value="1"/>
</dbReference>
<evidence type="ECO:0000313" key="2">
    <source>
        <dbReference type="EMBL" id="SHN64624.1"/>
    </source>
</evidence>
<evidence type="ECO:0000259" key="1">
    <source>
        <dbReference type="Pfam" id="PF12706"/>
    </source>
</evidence>
<organism evidence="2 3">
    <name type="scientific">Oceanicella actignis</name>
    <dbReference type="NCBI Taxonomy" id="1189325"/>
    <lineage>
        <taxon>Bacteria</taxon>
        <taxon>Pseudomonadati</taxon>
        <taxon>Pseudomonadota</taxon>
        <taxon>Alphaproteobacteria</taxon>
        <taxon>Rhodobacterales</taxon>
        <taxon>Paracoccaceae</taxon>
        <taxon>Oceanicella</taxon>
    </lineage>
</organism>
<reference evidence="2 3" key="1">
    <citation type="submission" date="2016-12" db="EMBL/GenBank/DDBJ databases">
        <authorList>
            <person name="Song W.-J."/>
            <person name="Kurnit D.M."/>
        </authorList>
    </citation>
    <scope>NUCLEOTIDE SEQUENCE [LARGE SCALE GENOMIC DNA]</scope>
    <source>
        <strain evidence="2 3">CGMCC 1.10808</strain>
    </source>
</reference>
<dbReference type="EMBL" id="FRDL01000004">
    <property type="protein sequence ID" value="SHN64624.1"/>
    <property type="molecule type" value="Genomic_DNA"/>
</dbReference>
<gene>
    <name evidence="2" type="ORF">SAMN05216200_10426</name>
</gene>
<dbReference type="RefSeq" id="WP_177174494.1">
    <property type="nucleotide sequence ID" value="NZ_FOHL01000004.1"/>
</dbReference>
<dbReference type="InterPro" id="IPR001279">
    <property type="entry name" value="Metallo-B-lactamas"/>
</dbReference>
<accession>A0A1M7T1S4</accession>
<dbReference type="CDD" id="cd07715">
    <property type="entry name" value="TaR3-like_MBL-fold"/>
    <property type="match status" value="1"/>
</dbReference>
<dbReference type="STRING" id="1189325.SAMN04488119_10426"/>
<dbReference type="AlphaFoldDB" id="A0A1M7T1S4"/>
<sequence>MTAARIDRGTLFTIWGAGGSAPTGDPRRSRFGGDTICFEVRRLDAAAPPLVIDLGSASLNLGADLARRAAAAGRPVAAEILLSHLHLDHVIGLPFFGPFYTPGAQLRLHCGVVDSAWDLQDKLSRFAAPPFFPVHPLQMETVRYARFDPTRPFELCGMRITPGLSHHPGGCCAFRIESPDGAIAIIGDHEHGDPEADARMAELARGADLLLYDGAYDDDDFARRRGWGHSTWQHGADFAREAGAGCALIYHHQPEHSDDELDAIEARLRRRLPVAAMARQNMRVLIGPEGARVLDPAETVRED</sequence>
<dbReference type="InterPro" id="IPR036866">
    <property type="entry name" value="RibonucZ/Hydroxyglut_hydro"/>
</dbReference>
<protein>
    <submittedName>
        <fullName evidence="2">Phosphoribosyl 1,2-cyclic phosphodiesterase</fullName>
    </submittedName>
</protein>
<dbReference type="SUPFAM" id="SSF56281">
    <property type="entry name" value="Metallo-hydrolase/oxidoreductase"/>
    <property type="match status" value="1"/>
</dbReference>
<dbReference type="Proteomes" id="UP000184066">
    <property type="component" value="Unassembled WGS sequence"/>
</dbReference>
<evidence type="ECO:0000313" key="3">
    <source>
        <dbReference type="Proteomes" id="UP000184066"/>
    </source>
</evidence>